<accession>A0A7D7QHF1</accession>
<evidence type="ECO:0000259" key="3">
    <source>
        <dbReference type="PROSITE" id="PS51462"/>
    </source>
</evidence>
<evidence type="ECO:0000313" key="5">
    <source>
        <dbReference type="Proteomes" id="UP000514713"/>
    </source>
</evidence>
<dbReference type="GO" id="GO:0016787">
    <property type="term" value="F:hydrolase activity"/>
    <property type="evidence" value="ECO:0007669"/>
    <property type="project" value="UniProtKB-KW"/>
</dbReference>
<dbReference type="PROSITE" id="PS00893">
    <property type="entry name" value="NUDIX_BOX"/>
    <property type="match status" value="1"/>
</dbReference>
<dbReference type="PANTHER" id="PTHR43736:SF1">
    <property type="entry name" value="DIHYDRONEOPTERIN TRIPHOSPHATE DIPHOSPHATASE"/>
    <property type="match status" value="1"/>
</dbReference>
<dbReference type="PROSITE" id="PS51462">
    <property type="entry name" value="NUDIX"/>
    <property type="match status" value="1"/>
</dbReference>
<name>A0A7D7QHF1_9NOSO</name>
<sequence>MKNNPFKLIPACYLILIKDDKILLIRRFNTGYEDGNYSVVAGLVDGNETFVQAIVREAKEEVGIDLNIQDLEVVHIIHRKDSGEEWIDAFILANKWKYEPENMEPQKCDDLGWFEIEALPKNIVQYVKHAIENIKKGIFYSEYGW</sequence>
<dbReference type="InterPro" id="IPR020084">
    <property type="entry name" value="NUDIX_hydrolase_CS"/>
</dbReference>
<dbReference type="EMBL" id="CP054697">
    <property type="protein sequence ID" value="QMS86421.1"/>
    <property type="molecule type" value="Genomic_DNA"/>
</dbReference>
<protein>
    <submittedName>
        <fullName evidence="4">NUDIX domain-containing protein</fullName>
    </submittedName>
</protein>
<organism evidence="4 5">
    <name type="scientific">Nostoc edaphicum CCNP1411</name>
    <dbReference type="NCBI Taxonomy" id="1472755"/>
    <lineage>
        <taxon>Bacteria</taxon>
        <taxon>Bacillati</taxon>
        <taxon>Cyanobacteriota</taxon>
        <taxon>Cyanophyceae</taxon>
        <taxon>Nostocales</taxon>
        <taxon>Nostocaceae</taxon>
        <taxon>Nostoc</taxon>
    </lineage>
</organism>
<dbReference type="PANTHER" id="PTHR43736">
    <property type="entry name" value="ADP-RIBOSE PYROPHOSPHATASE"/>
    <property type="match status" value="1"/>
</dbReference>
<dbReference type="Gene3D" id="3.90.79.10">
    <property type="entry name" value="Nucleoside Triphosphate Pyrophosphohydrolase"/>
    <property type="match status" value="1"/>
</dbReference>
<keyword evidence="4" id="KW-0614">Plasmid</keyword>
<dbReference type="InterPro" id="IPR000086">
    <property type="entry name" value="NUDIX_hydrolase_dom"/>
</dbReference>
<gene>
    <name evidence="4" type="ORF">HUN01_02105</name>
</gene>
<geneLocation type="plasmid" evidence="5">
    <name>pne_5</name>
</geneLocation>
<evidence type="ECO:0000256" key="1">
    <source>
        <dbReference type="ARBA" id="ARBA00005582"/>
    </source>
</evidence>
<evidence type="ECO:0000313" key="4">
    <source>
        <dbReference type="EMBL" id="QMS86421.1"/>
    </source>
</evidence>
<keyword evidence="5" id="KW-1185">Reference proteome</keyword>
<dbReference type="SUPFAM" id="SSF55811">
    <property type="entry name" value="Nudix"/>
    <property type="match status" value="1"/>
</dbReference>
<dbReference type="Proteomes" id="UP000514713">
    <property type="component" value="Plasmid pNe_5"/>
</dbReference>
<reference evidence="5" key="1">
    <citation type="submission" date="2020-06" db="EMBL/GenBank/DDBJ databases">
        <title>Nostoc edaphicum CCNP1411 genome.</title>
        <authorList>
            <person name="Fidor A."/>
            <person name="Grabski M."/>
            <person name="Gawor J."/>
            <person name="Gromadka R."/>
            <person name="Wegrzyn G."/>
            <person name="Mazur-Marzec H."/>
        </authorList>
    </citation>
    <scope>NUCLEOTIDE SEQUENCE [LARGE SCALE GENOMIC DNA]</scope>
    <source>
        <strain evidence="5">CCNP1411</strain>
        <plasmid evidence="5">pne_5</plasmid>
    </source>
</reference>
<proteinExistence type="inferred from homology"/>
<dbReference type="Pfam" id="PF00293">
    <property type="entry name" value="NUDIX"/>
    <property type="match status" value="1"/>
</dbReference>
<comment type="similarity">
    <text evidence="1">Belongs to the Nudix hydrolase family.</text>
</comment>
<evidence type="ECO:0000256" key="2">
    <source>
        <dbReference type="ARBA" id="ARBA00022801"/>
    </source>
</evidence>
<feature type="domain" description="Nudix hydrolase" evidence="3">
    <location>
        <begin position="7"/>
        <end position="139"/>
    </location>
</feature>
<dbReference type="KEGG" id="ned:HUN01_02105"/>
<dbReference type="CDD" id="cd04683">
    <property type="entry name" value="NUDIX_Hydrolase"/>
    <property type="match status" value="1"/>
</dbReference>
<keyword evidence="2" id="KW-0378">Hydrolase</keyword>
<dbReference type="RefSeq" id="WP_181927443.1">
    <property type="nucleotide sequence ID" value="NZ_CP054697.1"/>
</dbReference>
<dbReference type="AlphaFoldDB" id="A0A7D7QHF1"/>
<dbReference type="InterPro" id="IPR015797">
    <property type="entry name" value="NUDIX_hydrolase-like_dom_sf"/>
</dbReference>